<dbReference type="PANTHER" id="PTHR33112">
    <property type="entry name" value="DOMAIN PROTEIN, PUTATIVE-RELATED"/>
    <property type="match status" value="1"/>
</dbReference>
<organism evidence="2 3">
    <name type="scientific">Fusarium floridanum</name>
    <dbReference type="NCBI Taxonomy" id="1325733"/>
    <lineage>
        <taxon>Eukaryota</taxon>
        <taxon>Fungi</taxon>
        <taxon>Dikarya</taxon>
        <taxon>Ascomycota</taxon>
        <taxon>Pezizomycotina</taxon>
        <taxon>Sordariomycetes</taxon>
        <taxon>Hypocreomycetidae</taxon>
        <taxon>Hypocreales</taxon>
        <taxon>Nectriaceae</taxon>
        <taxon>Fusarium</taxon>
        <taxon>Fusarium solani species complex</taxon>
    </lineage>
</organism>
<evidence type="ECO:0000313" key="2">
    <source>
        <dbReference type="EMBL" id="RSL78218.1"/>
    </source>
</evidence>
<dbReference type="Pfam" id="PF06985">
    <property type="entry name" value="HET"/>
    <property type="match status" value="1"/>
</dbReference>
<feature type="domain" description="Heterokaryon incompatibility" evidence="1">
    <location>
        <begin position="294"/>
        <end position="431"/>
    </location>
</feature>
<protein>
    <recommendedName>
        <fullName evidence="1">Heterokaryon incompatibility domain-containing protein</fullName>
    </recommendedName>
</protein>
<dbReference type="AlphaFoldDB" id="A0A428RL30"/>
<dbReference type="InterPro" id="IPR010730">
    <property type="entry name" value="HET"/>
</dbReference>
<keyword evidence="3" id="KW-1185">Reference proteome</keyword>
<sequence>MKHSRAGVSFLKDCGARMDLSNQRLCVFCRCLEPKDEPCPSLKNEKSTTSILTGPLEKTLPWTRKDEDLLEKLRQIPSSLCKRCSDFDIMRAFTEARPMDQSQRGDLLGDDRGEYFEAQDKFRLRLGLLSAFVVTPTCPLCRLIYRLIPRPPPDHDTDVLALTPFRWYIRQDHWETVPESRREKFAVWLGLMSPEVEGPSGRSFFTSGQNLRTAMMTGEAIALAPTQQDPAEETYTARRINGMIDFDHIRKGLEHCQKTHPEACQAKFDNGLLATRMIDVTTRTVVNCPDQCDYLALSYVWGGVHPQDGALEAGTLPQTIEDAITLTKGLGKQYLWVDALCIDQSLNPTPEQAAEKAKQLGLMHLIYYCATITIFAVAGPRSDYGIPGVSRPRVPSTEEAIDGNTILAVPPQIMAEVKNSVWQSRAWTWQEDALGTRKLFLTETQYQLQCNETLGCSYHSEACDSVPDLTWTHISGGKVKAGFVEADNKDFIDRADSIFESILSSYTSRFMTNDGDSLNAFQGALTRFGLAAYPKGFEWGMPLKQFPQSLAWIHDYTVKPKRRTAFPSWSWAGWGGSVHYPVGLIAEETAEVDLAPRMIGINGKEVTLEGWVVTLDIRTEPFSELVVPGSDTAVGCITERNFKHNNTIPSGRYRCLVAARVKKEILRNGLRNQQVFLVVLCQEEGSAVAERQTVITVSRLAVESKDFMDFGPEQTTITLK</sequence>
<dbReference type="Proteomes" id="UP000287972">
    <property type="component" value="Unassembled WGS sequence"/>
</dbReference>
<comment type="caution">
    <text evidence="2">The sequence shown here is derived from an EMBL/GenBank/DDBJ whole genome shotgun (WGS) entry which is preliminary data.</text>
</comment>
<evidence type="ECO:0000313" key="3">
    <source>
        <dbReference type="Proteomes" id="UP000287972"/>
    </source>
</evidence>
<reference evidence="2 3" key="1">
    <citation type="submission" date="2017-06" db="EMBL/GenBank/DDBJ databases">
        <title>Comparative genomic analysis of Ambrosia Fusariam Clade fungi.</title>
        <authorList>
            <person name="Stajich J.E."/>
            <person name="Carrillo J."/>
            <person name="Kijimoto T."/>
            <person name="Eskalen A."/>
            <person name="O'Donnell K."/>
            <person name="Kasson M."/>
        </authorList>
    </citation>
    <scope>NUCLEOTIDE SEQUENCE [LARGE SCALE GENOMIC DNA]</scope>
    <source>
        <strain evidence="2 3">NRRL62606</strain>
    </source>
</reference>
<evidence type="ECO:0000259" key="1">
    <source>
        <dbReference type="Pfam" id="PF06985"/>
    </source>
</evidence>
<name>A0A428RL30_9HYPO</name>
<dbReference type="PANTHER" id="PTHR33112:SF12">
    <property type="entry name" value="HETEROKARYON INCOMPATIBILITY DOMAIN-CONTAINING PROTEIN"/>
    <property type="match status" value="1"/>
</dbReference>
<gene>
    <name evidence="2" type="ORF">CEP51_008396</name>
</gene>
<dbReference type="EMBL" id="NKCL01000217">
    <property type="protein sequence ID" value="RSL78218.1"/>
    <property type="molecule type" value="Genomic_DNA"/>
</dbReference>
<accession>A0A428RL30</accession>
<proteinExistence type="predicted"/>